<dbReference type="EMBL" id="JXTI01000005">
    <property type="protein sequence ID" value="KWX15618.1"/>
    <property type="molecule type" value="Genomic_DNA"/>
</dbReference>
<name>A0A132NZW5_GIAIN</name>
<evidence type="ECO:0000256" key="2">
    <source>
        <dbReference type="RuleBase" id="RU000411"/>
    </source>
</evidence>
<protein>
    <submittedName>
        <fullName evidence="4">Serpin 1/ Serine protease inhibitor-like protein</fullName>
    </submittedName>
</protein>
<dbReference type="Gene3D" id="3.30.497.10">
    <property type="entry name" value="Antithrombin, subunit I, domain 2"/>
    <property type="match status" value="1"/>
</dbReference>
<comment type="caution">
    <text evidence="4">The sequence shown here is derived from an EMBL/GenBank/DDBJ whole genome shotgun (WGS) entry which is preliminary data.</text>
</comment>
<dbReference type="InterPro" id="IPR000215">
    <property type="entry name" value="Serpin_fam"/>
</dbReference>
<dbReference type="OrthoDB" id="1063785at2759"/>
<dbReference type="Proteomes" id="UP000070089">
    <property type="component" value="Unassembled WGS sequence"/>
</dbReference>
<dbReference type="PANTHER" id="PTHR11461:SF211">
    <property type="entry name" value="GH10112P-RELATED"/>
    <property type="match status" value="1"/>
</dbReference>
<sequence>MTEILPQALFSDYIAYFTEERLSKGTGIVYSSWSLFHTLFIFLAAVAGPVHSDLLKAMQLSEKEASPPEVSQVVSLLCKDSALALAANIYAKSVTPTAEFVGLVKRYFDIAIEPLKSASQVNNWCSAQTKGLIKSIIDDIKDTDAILISAIYFKANWTLKFSKDDTKRLPFTSLDGRAQERDLMYMKAKLQYASSDSAQMVKLKYNDSNISAVIVLPREAGKASLKATLRYDNFFPADGFLTKEVILKLPKFKLESSHDLKDHLVLRGAGSMFGVCNCNETLGAPMTVTQVIQKAVIEVDEEGTEAAAVTAIRMLRCAMAAPPPEIYHVICDRPFWFMLEHNGIPLFLTAIL</sequence>
<evidence type="ECO:0000259" key="3">
    <source>
        <dbReference type="SMART" id="SM00093"/>
    </source>
</evidence>
<accession>A0A132NZW5</accession>
<dbReference type="InterPro" id="IPR042185">
    <property type="entry name" value="Serpin_sf_2"/>
</dbReference>
<dbReference type="CDD" id="cd00172">
    <property type="entry name" value="serpin"/>
    <property type="match status" value="1"/>
</dbReference>
<dbReference type="InterPro" id="IPR023796">
    <property type="entry name" value="Serpin_dom"/>
</dbReference>
<dbReference type="Pfam" id="PF00079">
    <property type="entry name" value="Serpin"/>
    <property type="match status" value="1"/>
</dbReference>
<dbReference type="GO" id="GO:0005615">
    <property type="term" value="C:extracellular space"/>
    <property type="evidence" value="ECO:0007669"/>
    <property type="project" value="InterPro"/>
</dbReference>
<dbReference type="GO" id="GO:0004867">
    <property type="term" value="F:serine-type endopeptidase inhibitor activity"/>
    <property type="evidence" value="ECO:0007669"/>
    <property type="project" value="InterPro"/>
</dbReference>
<evidence type="ECO:0000313" key="5">
    <source>
        <dbReference type="Proteomes" id="UP000070089"/>
    </source>
</evidence>
<dbReference type="AlphaFoldDB" id="A0A132NZW5"/>
<dbReference type="Gene3D" id="2.30.39.10">
    <property type="entry name" value="Alpha-1-antitrypsin, domain 1"/>
    <property type="match status" value="1"/>
</dbReference>
<dbReference type="InterPro" id="IPR042178">
    <property type="entry name" value="Serpin_sf_1"/>
</dbReference>
<dbReference type="VEuPathDB" id="GiardiaDB:QR46_0338"/>
<comment type="similarity">
    <text evidence="1 2">Belongs to the serpin family.</text>
</comment>
<proteinExistence type="inferred from homology"/>
<dbReference type="SUPFAM" id="SSF56574">
    <property type="entry name" value="Serpins"/>
    <property type="match status" value="1"/>
</dbReference>
<evidence type="ECO:0000313" key="4">
    <source>
        <dbReference type="EMBL" id="KWX15618.1"/>
    </source>
</evidence>
<evidence type="ECO:0000256" key="1">
    <source>
        <dbReference type="ARBA" id="ARBA00009500"/>
    </source>
</evidence>
<organism evidence="4 5">
    <name type="scientific">Giardia duodenalis assemblage B</name>
    <dbReference type="NCBI Taxonomy" id="1394984"/>
    <lineage>
        <taxon>Eukaryota</taxon>
        <taxon>Metamonada</taxon>
        <taxon>Diplomonadida</taxon>
        <taxon>Hexamitidae</taxon>
        <taxon>Giardiinae</taxon>
        <taxon>Giardia</taxon>
    </lineage>
</organism>
<feature type="domain" description="Serpin" evidence="3">
    <location>
        <begin position="14"/>
        <end position="348"/>
    </location>
</feature>
<gene>
    <name evidence="4" type="ORF">QR46_0338</name>
</gene>
<dbReference type="PANTHER" id="PTHR11461">
    <property type="entry name" value="SERINE PROTEASE INHIBITOR, SERPIN"/>
    <property type="match status" value="1"/>
</dbReference>
<dbReference type="InterPro" id="IPR036186">
    <property type="entry name" value="Serpin_sf"/>
</dbReference>
<reference evidence="4 5" key="1">
    <citation type="journal article" date="2015" name="Mol. Biochem. Parasitol.">
        <title>Identification of polymorphic genes for use in assemblage B genotyping assays through comparative genomics of multiple assemblage B Giardia duodenalis isolates.</title>
        <authorList>
            <person name="Wielinga C."/>
            <person name="Thompson R.C."/>
            <person name="Monis P."/>
            <person name="Ryan U."/>
        </authorList>
    </citation>
    <scope>NUCLEOTIDE SEQUENCE [LARGE SCALE GENOMIC DNA]</scope>
    <source>
        <strain evidence="4 5">BAH15c1</strain>
    </source>
</reference>
<dbReference type="SMART" id="SM00093">
    <property type="entry name" value="SERPIN"/>
    <property type="match status" value="1"/>
</dbReference>